<dbReference type="Proteomes" id="UP001596091">
    <property type="component" value="Unassembled WGS sequence"/>
</dbReference>
<organism evidence="3 4">
    <name type="scientific">Acidicapsa dinghuensis</name>
    <dbReference type="NCBI Taxonomy" id="2218256"/>
    <lineage>
        <taxon>Bacteria</taxon>
        <taxon>Pseudomonadati</taxon>
        <taxon>Acidobacteriota</taxon>
        <taxon>Terriglobia</taxon>
        <taxon>Terriglobales</taxon>
        <taxon>Acidobacteriaceae</taxon>
        <taxon>Acidicapsa</taxon>
    </lineage>
</organism>
<keyword evidence="4" id="KW-1185">Reference proteome</keyword>
<dbReference type="PANTHER" id="PTHR12277">
    <property type="entry name" value="ALPHA/BETA HYDROLASE DOMAIN-CONTAINING PROTEIN"/>
    <property type="match status" value="1"/>
</dbReference>
<keyword evidence="1" id="KW-0812">Transmembrane</keyword>
<feature type="transmembrane region" description="Helical" evidence="1">
    <location>
        <begin position="44"/>
        <end position="69"/>
    </location>
</feature>
<dbReference type="RefSeq" id="WP_263332922.1">
    <property type="nucleotide sequence ID" value="NZ_JAGSYH010000001.1"/>
</dbReference>
<accession>A0ABW1EK59</accession>
<evidence type="ECO:0000313" key="4">
    <source>
        <dbReference type="Proteomes" id="UP001596091"/>
    </source>
</evidence>
<evidence type="ECO:0000256" key="1">
    <source>
        <dbReference type="SAM" id="Phobius"/>
    </source>
</evidence>
<dbReference type="InterPro" id="IPR029058">
    <property type="entry name" value="AB_hydrolase_fold"/>
</dbReference>
<dbReference type="SUPFAM" id="SSF53474">
    <property type="entry name" value="alpha/beta-Hydrolases"/>
    <property type="match status" value="1"/>
</dbReference>
<dbReference type="Gene3D" id="3.40.50.1820">
    <property type="entry name" value="alpha/beta hydrolase"/>
    <property type="match status" value="1"/>
</dbReference>
<gene>
    <name evidence="3" type="ORF">ACFPT7_19940</name>
</gene>
<evidence type="ECO:0000259" key="2">
    <source>
        <dbReference type="Pfam" id="PF12146"/>
    </source>
</evidence>
<feature type="domain" description="Serine aminopeptidase S33" evidence="2">
    <location>
        <begin position="120"/>
        <end position="232"/>
    </location>
</feature>
<dbReference type="InterPro" id="IPR022742">
    <property type="entry name" value="Hydrolase_4"/>
</dbReference>
<evidence type="ECO:0000313" key="3">
    <source>
        <dbReference type="EMBL" id="MFC5864590.1"/>
    </source>
</evidence>
<reference evidence="4" key="1">
    <citation type="journal article" date="2019" name="Int. J. Syst. Evol. Microbiol.">
        <title>The Global Catalogue of Microorganisms (GCM) 10K type strain sequencing project: providing services to taxonomists for standard genome sequencing and annotation.</title>
        <authorList>
            <consortium name="The Broad Institute Genomics Platform"/>
            <consortium name="The Broad Institute Genome Sequencing Center for Infectious Disease"/>
            <person name="Wu L."/>
            <person name="Ma J."/>
        </authorList>
    </citation>
    <scope>NUCLEOTIDE SEQUENCE [LARGE SCALE GENOMIC DNA]</scope>
    <source>
        <strain evidence="4">JCM 4087</strain>
    </source>
</reference>
<keyword evidence="3" id="KW-0378">Hydrolase</keyword>
<comment type="caution">
    <text evidence="3">The sequence shown here is derived from an EMBL/GenBank/DDBJ whole genome shotgun (WGS) entry which is preliminary data.</text>
</comment>
<proteinExistence type="predicted"/>
<dbReference type="PANTHER" id="PTHR12277:SF81">
    <property type="entry name" value="PROTEIN ABHD13"/>
    <property type="match status" value="1"/>
</dbReference>
<protein>
    <submittedName>
        <fullName evidence="3">Alpha/beta hydrolase</fullName>
    </submittedName>
</protein>
<dbReference type="GO" id="GO:0016787">
    <property type="term" value="F:hydrolase activity"/>
    <property type="evidence" value="ECO:0007669"/>
    <property type="project" value="UniProtKB-KW"/>
</dbReference>
<dbReference type="EMBL" id="JBHSPH010000010">
    <property type="protein sequence ID" value="MFC5864590.1"/>
    <property type="molecule type" value="Genomic_DNA"/>
</dbReference>
<keyword evidence="1" id="KW-0472">Membrane</keyword>
<keyword evidence="1" id="KW-1133">Transmembrane helix</keyword>
<sequence length="321" mass="34947">MPKAKPSQRKAKPQQKPHASAFTKALEEMQHQPASAFPNVSGRWLLSALAVMIVIAAGCGWMALCLLYWQGSWQLLYHPQRTITKTPASAGLAFEPVHFWATESGDTRLTGWWIPSPAARFTMLYLHGADGDLSSDVDTLAALHRLGVNVLAIDYRGYGQSVPGKPSEGRLLEDANESLTYLEQSRHIAASSIVVYGEELGADIAAELTGQPSSRIAGVVLTDPVIDAMQTVFSDRRSRLVPAHWLVKDRYDLAAAASGLALPSLWLISQPSAAEAKPPAAYQLVRSPKMSVVLRAPVTTNLNFVPEISRWLDELTSPATR</sequence>
<dbReference type="Pfam" id="PF12146">
    <property type="entry name" value="Hydrolase_4"/>
    <property type="match status" value="1"/>
</dbReference>
<name>A0ABW1EK59_9BACT</name>